<organism evidence="1 2">
    <name type="scientific">Fimbriiglobus ruber</name>
    <dbReference type="NCBI Taxonomy" id="1908690"/>
    <lineage>
        <taxon>Bacteria</taxon>
        <taxon>Pseudomonadati</taxon>
        <taxon>Planctomycetota</taxon>
        <taxon>Planctomycetia</taxon>
        <taxon>Gemmatales</taxon>
        <taxon>Gemmataceae</taxon>
        <taxon>Fimbriiglobus</taxon>
    </lineage>
</organism>
<keyword evidence="2" id="KW-1185">Reference proteome</keyword>
<accession>A0A225E0L2</accession>
<sequence>MGTAIATFIDGKYNGHAAIYLGQNAEGIQVVDQWAERKDGKGKVLRPAQPPHTRTIKWNGKGISNDGMLFHVIQ</sequence>
<dbReference type="EMBL" id="NIDE01000005">
    <property type="protein sequence ID" value="OWK41897.1"/>
    <property type="molecule type" value="Genomic_DNA"/>
</dbReference>
<evidence type="ECO:0000313" key="1">
    <source>
        <dbReference type="EMBL" id="OWK41897.1"/>
    </source>
</evidence>
<reference evidence="2" key="1">
    <citation type="submission" date="2017-06" db="EMBL/GenBank/DDBJ databases">
        <title>Genome analysis of Fimbriiglobus ruber SP5, the first member of the order Planctomycetales with confirmed chitinolytic capability.</title>
        <authorList>
            <person name="Ravin N.V."/>
            <person name="Rakitin A.L."/>
            <person name="Ivanova A.A."/>
            <person name="Beletsky A.V."/>
            <person name="Kulichevskaya I.S."/>
            <person name="Mardanov A.V."/>
            <person name="Dedysh S.N."/>
        </authorList>
    </citation>
    <scope>NUCLEOTIDE SEQUENCE [LARGE SCALE GENOMIC DNA]</scope>
    <source>
        <strain evidence="2">SP5</strain>
    </source>
</reference>
<dbReference type="AlphaFoldDB" id="A0A225E0L2"/>
<comment type="caution">
    <text evidence="1">The sequence shown here is derived from an EMBL/GenBank/DDBJ whole genome shotgun (WGS) entry which is preliminary data.</text>
</comment>
<dbReference type="NCBIfam" id="NF033857">
    <property type="entry name" value="BPSL0067_fam"/>
    <property type="match status" value="1"/>
</dbReference>
<protein>
    <recommendedName>
        <fullName evidence="3">BPSL0067 family protein</fullName>
    </recommendedName>
</protein>
<dbReference type="Proteomes" id="UP000214646">
    <property type="component" value="Unassembled WGS sequence"/>
</dbReference>
<name>A0A225E0L2_9BACT</name>
<proteinExistence type="predicted"/>
<evidence type="ECO:0000313" key="2">
    <source>
        <dbReference type="Proteomes" id="UP000214646"/>
    </source>
</evidence>
<gene>
    <name evidence="1" type="ORF">FRUB_03975</name>
</gene>
<evidence type="ECO:0008006" key="3">
    <source>
        <dbReference type="Google" id="ProtNLM"/>
    </source>
</evidence>
<dbReference type="InterPro" id="IPR047746">
    <property type="entry name" value="Dae2/Tae2-like"/>
</dbReference>